<comment type="caution">
    <text evidence="2">The sequence shown here is derived from an EMBL/GenBank/DDBJ whole genome shotgun (WGS) entry which is preliminary data.</text>
</comment>
<accession>A0AAQ4DWS7</accession>
<proteinExistence type="predicted"/>
<keyword evidence="3" id="KW-1185">Reference proteome</keyword>
<dbReference type="EMBL" id="JARKHS020025880">
    <property type="protein sequence ID" value="KAK8766917.1"/>
    <property type="molecule type" value="Genomic_DNA"/>
</dbReference>
<name>A0AAQ4DWS7_AMBAM</name>
<dbReference type="AlphaFoldDB" id="A0AAQ4DWS7"/>
<evidence type="ECO:0000313" key="3">
    <source>
        <dbReference type="Proteomes" id="UP001321473"/>
    </source>
</evidence>
<feature type="compositionally biased region" description="Low complexity" evidence="1">
    <location>
        <begin position="74"/>
        <end position="86"/>
    </location>
</feature>
<gene>
    <name evidence="2" type="ORF">V5799_006301</name>
</gene>
<sequence>MNTSMWQLLWSDMKLVSTENYQHAFPFFSAFQTCRLYWNRLHHQRAVTKVMLTTSGMKTSLVNPWPPPAGVGQRSTRARSSAATAI</sequence>
<reference evidence="2 3" key="1">
    <citation type="journal article" date="2023" name="Arcadia Sci">
        <title>De novo assembly of a long-read Amblyomma americanum tick genome.</title>
        <authorList>
            <person name="Chou S."/>
            <person name="Poskanzer K.E."/>
            <person name="Rollins M."/>
            <person name="Thuy-Boun P.S."/>
        </authorList>
    </citation>
    <scope>NUCLEOTIDE SEQUENCE [LARGE SCALE GENOMIC DNA]</scope>
    <source>
        <strain evidence="2">F_SG_1</strain>
        <tissue evidence="2">Salivary glands</tissue>
    </source>
</reference>
<protein>
    <submittedName>
        <fullName evidence="2">Uncharacterized protein</fullName>
    </submittedName>
</protein>
<evidence type="ECO:0000313" key="2">
    <source>
        <dbReference type="EMBL" id="KAK8766917.1"/>
    </source>
</evidence>
<organism evidence="2 3">
    <name type="scientific">Amblyomma americanum</name>
    <name type="common">Lone star tick</name>
    <dbReference type="NCBI Taxonomy" id="6943"/>
    <lineage>
        <taxon>Eukaryota</taxon>
        <taxon>Metazoa</taxon>
        <taxon>Ecdysozoa</taxon>
        <taxon>Arthropoda</taxon>
        <taxon>Chelicerata</taxon>
        <taxon>Arachnida</taxon>
        <taxon>Acari</taxon>
        <taxon>Parasitiformes</taxon>
        <taxon>Ixodida</taxon>
        <taxon>Ixodoidea</taxon>
        <taxon>Ixodidae</taxon>
        <taxon>Amblyomminae</taxon>
        <taxon>Amblyomma</taxon>
    </lineage>
</organism>
<dbReference type="Proteomes" id="UP001321473">
    <property type="component" value="Unassembled WGS sequence"/>
</dbReference>
<evidence type="ECO:0000256" key="1">
    <source>
        <dbReference type="SAM" id="MobiDB-lite"/>
    </source>
</evidence>
<feature type="region of interest" description="Disordered" evidence="1">
    <location>
        <begin position="63"/>
        <end position="86"/>
    </location>
</feature>